<dbReference type="InterPro" id="IPR010982">
    <property type="entry name" value="Lambda_DNA-bd_dom_sf"/>
</dbReference>
<comment type="caution">
    <text evidence="3">The sequence shown here is derived from an EMBL/GenBank/DDBJ whole genome shotgun (WGS) entry which is preliminary data.</text>
</comment>
<dbReference type="SMART" id="SM00530">
    <property type="entry name" value="HTH_XRE"/>
    <property type="match status" value="1"/>
</dbReference>
<dbReference type="PATRIC" id="fig|582.24.peg.3873"/>
<feature type="domain" description="HTH cro/C1-type" evidence="2">
    <location>
        <begin position="14"/>
        <end position="68"/>
    </location>
</feature>
<dbReference type="InterPro" id="IPR001387">
    <property type="entry name" value="Cro/C1-type_HTH"/>
</dbReference>
<name>A0A0D8L8M3_MORMO</name>
<organism evidence="3 4">
    <name type="scientific">Morganella morganii</name>
    <name type="common">Proteus morganii</name>
    <dbReference type="NCBI Taxonomy" id="582"/>
    <lineage>
        <taxon>Bacteria</taxon>
        <taxon>Pseudomonadati</taxon>
        <taxon>Pseudomonadota</taxon>
        <taxon>Gammaproteobacteria</taxon>
        <taxon>Enterobacterales</taxon>
        <taxon>Morganellaceae</taxon>
        <taxon>Morganella</taxon>
    </lineage>
</organism>
<dbReference type="PROSITE" id="PS50943">
    <property type="entry name" value="HTH_CROC1"/>
    <property type="match status" value="1"/>
</dbReference>
<dbReference type="CDD" id="cd00093">
    <property type="entry name" value="HTH_XRE"/>
    <property type="match status" value="1"/>
</dbReference>
<gene>
    <name evidence="3" type="ORF">UA45_12305</name>
</gene>
<dbReference type="EMBL" id="JZSH01000137">
    <property type="protein sequence ID" value="KJF77491.1"/>
    <property type="molecule type" value="Genomic_DNA"/>
</dbReference>
<protein>
    <recommendedName>
        <fullName evidence="2">HTH cro/C1-type domain-containing protein</fullName>
    </recommendedName>
</protein>
<dbReference type="Pfam" id="PF01381">
    <property type="entry name" value="HTH_3"/>
    <property type="match status" value="1"/>
</dbReference>
<dbReference type="Proteomes" id="UP000032582">
    <property type="component" value="Unassembled WGS sequence"/>
</dbReference>
<evidence type="ECO:0000256" key="1">
    <source>
        <dbReference type="ARBA" id="ARBA00023125"/>
    </source>
</evidence>
<dbReference type="GO" id="GO:0003677">
    <property type="term" value="F:DNA binding"/>
    <property type="evidence" value="ECO:0007669"/>
    <property type="project" value="UniProtKB-KW"/>
</dbReference>
<evidence type="ECO:0000313" key="3">
    <source>
        <dbReference type="EMBL" id="KJF77491.1"/>
    </source>
</evidence>
<keyword evidence="1" id="KW-0238">DNA-binding</keyword>
<sequence length="113" mass="13021">MNEREISLFIGRQIMRKRKSSGLSGKALAELLGLSQQQISRYEQGVTNIRASTLLQLSFLFNVDVKSFFIDCIEKNNRLNTLNYKEKKSQETDCDMITIDMKNRGRGKARSKK</sequence>
<dbReference type="AlphaFoldDB" id="A0A0D8L8M3"/>
<dbReference type="PANTHER" id="PTHR46558">
    <property type="entry name" value="TRACRIPTIONAL REGULATORY PROTEIN-RELATED-RELATED"/>
    <property type="match status" value="1"/>
</dbReference>
<evidence type="ECO:0000259" key="2">
    <source>
        <dbReference type="PROSITE" id="PS50943"/>
    </source>
</evidence>
<proteinExistence type="predicted"/>
<dbReference type="SUPFAM" id="SSF47413">
    <property type="entry name" value="lambda repressor-like DNA-binding domains"/>
    <property type="match status" value="1"/>
</dbReference>
<accession>A0A0D8L8M3</accession>
<reference evidence="3 4" key="1">
    <citation type="submission" date="2015-02" db="EMBL/GenBank/DDBJ databases">
        <title>Whole genome shotgun sequencing of cultured foodborne pathogen.</title>
        <authorList>
            <person name="Timme R."/>
            <person name="Allard M.W."/>
            <person name="Strain E."/>
            <person name="Evans P.S."/>
            <person name="Brown E."/>
        </authorList>
    </citation>
    <scope>NUCLEOTIDE SEQUENCE [LARGE SCALE GENOMIC DNA]</scope>
    <source>
        <strain evidence="3 4">GCSL-TSO-24</strain>
    </source>
</reference>
<dbReference type="Gene3D" id="1.10.260.40">
    <property type="entry name" value="lambda repressor-like DNA-binding domains"/>
    <property type="match status" value="1"/>
</dbReference>
<dbReference type="PANTHER" id="PTHR46558:SF4">
    <property type="entry name" value="DNA-BIDING PHAGE PROTEIN"/>
    <property type="match status" value="1"/>
</dbReference>
<evidence type="ECO:0000313" key="4">
    <source>
        <dbReference type="Proteomes" id="UP000032582"/>
    </source>
</evidence>